<sequence length="170" mass="19015">NNWSAVANLAKTVSKMNAIVVTCLLSLLATLSAQVASDYTPADDPPPRCRPGLIVDCNLQNENLVWCKDENNECKTILNSCLFDQANCARYRLGRPLLQLISKEECQRLCVTDCSNAPQDMICTHRDGKYCTFPSQCEWTKHLCNTGEWLIVWFQEGPLPCGSIPVQCFP</sequence>
<gene>
    <name evidence="2" type="ORF">c3_g8_i2</name>
</gene>
<name>A0A0K8WAL4_BACLA</name>
<organism evidence="2">
    <name type="scientific">Bactrocera latifrons</name>
    <name type="common">Malaysian fruit fly</name>
    <name type="synonym">Chaetodacus latifrons</name>
    <dbReference type="NCBI Taxonomy" id="174628"/>
    <lineage>
        <taxon>Eukaryota</taxon>
        <taxon>Metazoa</taxon>
        <taxon>Ecdysozoa</taxon>
        <taxon>Arthropoda</taxon>
        <taxon>Hexapoda</taxon>
        <taxon>Insecta</taxon>
        <taxon>Pterygota</taxon>
        <taxon>Neoptera</taxon>
        <taxon>Endopterygota</taxon>
        <taxon>Diptera</taxon>
        <taxon>Brachycera</taxon>
        <taxon>Muscomorpha</taxon>
        <taxon>Tephritoidea</taxon>
        <taxon>Tephritidae</taxon>
        <taxon>Bactrocera</taxon>
        <taxon>Bactrocera</taxon>
    </lineage>
</organism>
<accession>A0A0K8WAL4</accession>
<dbReference type="EMBL" id="GDHF01004118">
    <property type="protein sequence ID" value="JAI48196.1"/>
    <property type="molecule type" value="Transcribed_RNA"/>
</dbReference>
<keyword evidence="1" id="KW-0732">Signal</keyword>
<protein>
    <submittedName>
        <fullName evidence="2">Uncharacterized protein</fullName>
    </submittedName>
</protein>
<dbReference type="AlphaFoldDB" id="A0A0K8WAL4"/>
<evidence type="ECO:0000256" key="1">
    <source>
        <dbReference type="SAM" id="SignalP"/>
    </source>
</evidence>
<proteinExistence type="predicted"/>
<reference evidence="2" key="1">
    <citation type="submission" date="2015-06" db="EMBL/GenBank/DDBJ databases">
        <authorList>
            <person name="Hoefler B.C."/>
            <person name="Straight P.D."/>
        </authorList>
    </citation>
    <scope>NUCLEOTIDE SEQUENCE</scope>
</reference>
<dbReference type="OrthoDB" id="8056624at2759"/>
<feature type="signal peptide" evidence="1">
    <location>
        <begin position="1"/>
        <end position="33"/>
    </location>
</feature>
<feature type="non-terminal residue" evidence="2">
    <location>
        <position position="1"/>
    </location>
</feature>
<feature type="chain" id="PRO_5005522894" evidence="1">
    <location>
        <begin position="34"/>
        <end position="170"/>
    </location>
</feature>
<evidence type="ECO:0000313" key="2">
    <source>
        <dbReference type="EMBL" id="JAI48196.1"/>
    </source>
</evidence>